<comment type="caution">
    <text evidence="1">The sequence shown here is derived from an EMBL/GenBank/DDBJ whole genome shotgun (WGS) entry which is preliminary data.</text>
</comment>
<keyword evidence="2" id="KW-1185">Reference proteome</keyword>
<proteinExistence type="predicted"/>
<dbReference type="PANTHER" id="PTHR33835">
    <property type="entry name" value="YALI0C07656P"/>
    <property type="match status" value="1"/>
</dbReference>
<dbReference type="STRING" id="1514971.AUR64_08155"/>
<dbReference type="PANTHER" id="PTHR33835:SF1">
    <property type="entry name" value="METALLO-BETA-LACTAMASE DOMAIN-CONTAINING PROTEIN"/>
    <property type="match status" value="1"/>
</dbReference>
<evidence type="ECO:0008006" key="3">
    <source>
        <dbReference type="Google" id="ProtNLM"/>
    </source>
</evidence>
<sequence length="232" mass="25857">MTATSDVLDHLDTGLWTYREPLRFFGLEIGRVMVVVRLSSGGLLIYSPAELTADLRGALAELGDVRFVVPASKLHGHLYMEQYREAYPRAELLAAPGLDRRRTDLDFDGLLGGTPDPRWSADLDQTAFLGHRWLTEIEFYHRPSRTLILGDICYHVTGDAPLSTRAVARLAGMYGRLAVPPDLRRTIVNEDAARNSVRKILAWEFDRVLVGHGSVLESGGRAAVADAFDWLR</sequence>
<dbReference type="EMBL" id="LOPU01000017">
    <property type="protein sequence ID" value="KTG10628.1"/>
    <property type="molecule type" value="Genomic_DNA"/>
</dbReference>
<dbReference type="OrthoDB" id="350354at2157"/>
<evidence type="ECO:0000313" key="2">
    <source>
        <dbReference type="Proteomes" id="UP000054387"/>
    </source>
</evidence>
<dbReference type="AlphaFoldDB" id="A0A0W1RB38"/>
<dbReference type="RefSeq" id="WP_058580952.1">
    <property type="nucleotide sequence ID" value="NZ_LOPU01000017.1"/>
</dbReference>
<name>A0A0W1RB38_9EURY</name>
<dbReference type="InterPro" id="IPR036866">
    <property type="entry name" value="RibonucZ/Hydroxyglut_hydro"/>
</dbReference>
<reference evidence="1 2" key="1">
    <citation type="submission" date="2015-12" db="EMBL/GenBank/DDBJ databases">
        <title>Haloprofundus marisrubri gen. nov., sp. nov., an extremely halophilic archaeon isolated from the Discovery deep brine-seawater interface in the Red Sea.</title>
        <authorList>
            <person name="Zhang G."/>
            <person name="Stingl U."/>
            <person name="Rashid M."/>
        </authorList>
    </citation>
    <scope>NUCLEOTIDE SEQUENCE [LARGE SCALE GENOMIC DNA]</scope>
    <source>
        <strain evidence="1 2">SB9</strain>
    </source>
</reference>
<dbReference type="Proteomes" id="UP000054387">
    <property type="component" value="Unassembled WGS sequence"/>
</dbReference>
<dbReference type="InterPro" id="IPR025638">
    <property type="entry name" value="DUF4336"/>
</dbReference>
<evidence type="ECO:0000313" key="1">
    <source>
        <dbReference type="EMBL" id="KTG10628.1"/>
    </source>
</evidence>
<gene>
    <name evidence="1" type="ORF">AUR64_08155</name>
</gene>
<organism evidence="1 2">
    <name type="scientific">Haloprofundus marisrubri</name>
    <dbReference type="NCBI Taxonomy" id="1514971"/>
    <lineage>
        <taxon>Archaea</taxon>
        <taxon>Methanobacteriati</taxon>
        <taxon>Methanobacteriota</taxon>
        <taxon>Stenosarchaea group</taxon>
        <taxon>Halobacteria</taxon>
        <taxon>Halobacteriales</taxon>
        <taxon>Haloferacaceae</taxon>
        <taxon>Haloprofundus</taxon>
    </lineage>
</organism>
<accession>A0A0W1RB38</accession>
<protein>
    <recommendedName>
        <fullName evidence="3">DUF4336 domain-containing protein</fullName>
    </recommendedName>
</protein>
<dbReference type="SUPFAM" id="SSF56281">
    <property type="entry name" value="Metallo-hydrolase/oxidoreductase"/>
    <property type="match status" value="1"/>
</dbReference>